<reference evidence="2" key="2">
    <citation type="journal article" date="2023" name="Microbiol Resour">
        <title>Decontamination and Annotation of the Draft Genome Sequence of the Oomycete Lagenidium giganteum ARSEF 373.</title>
        <authorList>
            <person name="Morgan W.R."/>
            <person name="Tartar A."/>
        </authorList>
    </citation>
    <scope>NUCLEOTIDE SEQUENCE</scope>
    <source>
        <strain evidence="2">ARSEF 373</strain>
    </source>
</reference>
<dbReference type="GO" id="GO:0006325">
    <property type="term" value="P:chromatin organization"/>
    <property type="evidence" value="ECO:0007669"/>
    <property type="project" value="TreeGrafter"/>
</dbReference>
<evidence type="ECO:0000313" key="2">
    <source>
        <dbReference type="EMBL" id="DAZ99163.1"/>
    </source>
</evidence>
<gene>
    <name evidence="2" type="ORF">N0F65_010247</name>
</gene>
<sequence>MGSRGLDVADAERQDGQRLWSALRAASDEDMQEMHKWLSASLDAMPSQQPKLITAIQAEHKTKLTSAAFMHCFLAHFHHLTSGTNDAPTQNGTSDAVSANVTGAVRMPTAEPTARAFKADDFPALGATATTATTKASPAHRPAMRPKRRITTTLISAAPQSASTPASSFPLSDSESPPGLAQTLPLPIPSKNLLERRLNPNAKPSIGDNARASGGKSTWGAKEGPAADSSSFAGCISPPRTRTMVAPPSITQLSAKQKRSRRIELRQQSTSPSNEALPVEEKPSVDPGVNVQAAVLYAFAIKKRLIYSTSFEVETLVSLLFRPECQVCAKQSSGIADVCPAPSEFCWNKNCTEFASIVIRAIVPVIEQLGTGLVRLICDCLRDLDICPAVVEHLEAALARTEDLRVQESARIGCSLPIETRASSVRDFALPFCEEVDSRLHYRSPAESVLYSNREKLRDAFLSLLRQFQKQQNSLVGIESSNFAQSTADAARALLSDVAPENRWWFAKFFVMELIQVGSNPLGESDKDLVLKIMGDKQVEKNPDRLRKLHRRFSSQKQSHTAMPIKQKASGNGSSTNSSTTSNRTPAHQNHSQASKTQASSPHPVSPVFESMKYFFGENQLFFFHFLLSCDSFEFSVLVERHLKQQFWLLWSKKEPSDPRKTFTEDVLKLRVIAKFLGYFRFAPQWNFSSAFRFEAHDNVAFQAAKREALAAMEEAQVHDRFDLYRLLETSWQEWTLAKCIPWICEYLTMLAGDKLSRETTAIRNVLAFIEQLYRSPRLTALGETGMHISLQIERLWHHLGMDPMSSHHARSKPQRNLPTASHSAPEGSLDSLPFLASKLFVQSCVTELDDVRGHIQRRSKPLHHVGETRRLHMGSALSMVRKVRPMQIRGQDTTDNSDNAKAPDSSTSSSSSDLRPESGPDDQLTASLFKLHPEFKCLVDVVVDMVVTNVCEYVVNDVVEPHVEGLVRECANASHLTNATKSDDTDCVATFNELIASRMRQQEQRVIQLAAEQSQSLCTDRVRASVQTLISPSCHPVLIETVVSVALRKTDHALRTLVRKRVHTEFVRRVASRQKAVVKEATANSRSKPTEEPVVRALSAMFDEADDQEDKDRHANLLQALCSSSAEVARLSASVDDATPWEKTVKPVCLALRVFVRHLRDHEKVLNGDGDTSTMWLTQWWDSTWRVVHSSCRVLRVMWTAPPMELGASDNKLAHKLVEFLSAVLTIMRATLPANCSTSDRRLQFVTQFVEQSVLALAKHLSISPSSRSSESVFVATASSLLAAASHHPQRCEVTAESSNKLMDRIITEVRQAAKPADAS</sequence>
<protein>
    <submittedName>
        <fullName evidence="2">Uncharacterized protein</fullName>
    </submittedName>
</protein>
<evidence type="ECO:0000313" key="3">
    <source>
        <dbReference type="Proteomes" id="UP001146120"/>
    </source>
</evidence>
<reference evidence="2" key="1">
    <citation type="submission" date="2022-11" db="EMBL/GenBank/DDBJ databases">
        <authorList>
            <person name="Morgan W.R."/>
            <person name="Tartar A."/>
        </authorList>
    </citation>
    <scope>NUCLEOTIDE SEQUENCE</scope>
    <source>
        <strain evidence="2">ARSEF 373</strain>
    </source>
</reference>
<keyword evidence="3" id="KW-1185">Reference proteome</keyword>
<dbReference type="InterPro" id="IPR040031">
    <property type="entry name" value="Codanin-1"/>
</dbReference>
<dbReference type="PANTHER" id="PTHR28678:SF1">
    <property type="entry name" value="CODANIN-1"/>
    <property type="match status" value="1"/>
</dbReference>
<dbReference type="EMBL" id="DAKRPA010000089">
    <property type="protein sequence ID" value="DAZ99163.1"/>
    <property type="molecule type" value="Genomic_DNA"/>
</dbReference>
<feature type="compositionally biased region" description="Low complexity" evidence="1">
    <location>
        <begin position="156"/>
        <end position="170"/>
    </location>
</feature>
<feature type="compositionally biased region" description="Polar residues" evidence="1">
    <location>
        <begin position="891"/>
        <end position="900"/>
    </location>
</feature>
<feature type="compositionally biased region" description="Low complexity" evidence="1">
    <location>
        <begin position="570"/>
        <end position="583"/>
    </location>
</feature>
<feature type="compositionally biased region" description="Polar residues" evidence="1">
    <location>
        <begin position="584"/>
        <end position="603"/>
    </location>
</feature>
<evidence type="ECO:0000256" key="1">
    <source>
        <dbReference type="SAM" id="MobiDB-lite"/>
    </source>
</evidence>
<comment type="caution">
    <text evidence="2">The sequence shown here is derived from an EMBL/GenBank/DDBJ whole genome shotgun (WGS) entry which is preliminary data.</text>
</comment>
<organism evidence="2 3">
    <name type="scientific">Lagenidium giganteum</name>
    <dbReference type="NCBI Taxonomy" id="4803"/>
    <lineage>
        <taxon>Eukaryota</taxon>
        <taxon>Sar</taxon>
        <taxon>Stramenopiles</taxon>
        <taxon>Oomycota</taxon>
        <taxon>Peronosporomycetes</taxon>
        <taxon>Pythiales</taxon>
        <taxon>Pythiaceae</taxon>
    </lineage>
</organism>
<dbReference type="GO" id="GO:0005634">
    <property type="term" value="C:nucleus"/>
    <property type="evidence" value="ECO:0007669"/>
    <property type="project" value="TreeGrafter"/>
</dbReference>
<name>A0AAV2Z0N7_9STRA</name>
<feature type="region of interest" description="Disordered" evidence="1">
    <location>
        <begin position="552"/>
        <end position="603"/>
    </location>
</feature>
<feature type="region of interest" description="Disordered" evidence="1">
    <location>
        <begin position="804"/>
        <end position="826"/>
    </location>
</feature>
<proteinExistence type="predicted"/>
<feature type="region of interest" description="Disordered" evidence="1">
    <location>
        <begin position="883"/>
        <end position="922"/>
    </location>
</feature>
<accession>A0AAV2Z0N7</accession>
<dbReference type="Proteomes" id="UP001146120">
    <property type="component" value="Unassembled WGS sequence"/>
</dbReference>
<dbReference type="PANTHER" id="PTHR28678">
    <property type="entry name" value="CODANIN-1"/>
    <property type="match status" value="1"/>
</dbReference>
<feature type="region of interest" description="Disordered" evidence="1">
    <location>
        <begin position="155"/>
        <end position="283"/>
    </location>
</feature>